<dbReference type="OrthoDB" id="7776589at2759"/>
<keyword evidence="3" id="KW-1185">Reference proteome</keyword>
<accession>A0A9N9WEE9</accession>
<protein>
    <submittedName>
        <fullName evidence="2">Uncharacterized protein</fullName>
    </submittedName>
</protein>
<dbReference type="EMBL" id="OU893334">
    <property type="protein sequence ID" value="CAG9791468.1"/>
    <property type="molecule type" value="Genomic_DNA"/>
</dbReference>
<evidence type="ECO:0000313" key="2">
    <source>
        <dbReference type="EMBL" id="CAG9791468.1"/>
    </source>
</evidence>
<proteinExistence type="predicted"/>
<keyword evidence="1" id="KW-0472">Membrane</keyword>
<sequence length="112" mass="13155">MYDTKTGCICSCIFASTKKKRKRAIREIIFLLSAWIFYCVFVMSSSDLENLDLTPSDITEDAQRANEAIFPDKSRDKYLEKYEKFMKWRSEKNCISFSENVSLAYFNELSLK</sequence>
<feature type="transmembrane region" description="Helical" evidence="1">
    <location>
        <begin position="28"/>
        <end position="46"/>
    </location>
</feature>
<evidence type="ECO:0000256" key="1">
    <source>
        <dbReference type="SAM" id="Phobius"/>
    </source>
</evidence>
<dbReference type="AlphaFoldDB" id="A0A9N9WEE9"/>
<keyword evidence="1" id="KW-0812">Transmembrane</keyword>
<organism evidence="2 3">
    <name type="scientific">Diatraea saccharalis</name>
    <name type="common">sugarcane borer</name>
    <dbReference type="NCBI Taxonomy" id="40085"/>
    <lineage>
        <taxon>Eukaryota</taxon>
        <taxon>Metazoa</taxon>
        <taxon>Ecdysozoa</taxon>
        <taxon>Arthropoda</taxon>
        <taxon>Hexapoda</taxon>
        <taxon>Insecta</taxon>
        <taxon>Pterygota</taxon>
        <taxon>Neoptera</taxon>
        <taxon>Endopterygota</taxon>
        <taxon>Lepidoptera</taxon>
        <taxon>Glossata</taxon>
        <taxon>Ditrysia</taxon>
        <taxon>Pyraloidea</taxon>
        <taxon>Crambidae</taxon>
        <taxon>Crambinae</taxon>
        <taxon>Diatraea</taxon>
    </lineage>
</organism>
<keyword evidence="1" id="KW-1133">Transmembrane helix</keyword>
<reference evidence="2" key="1">
    <citation type="submission" date="2021-12" db="EMBL/GenBank/DDBJ databases">
        <authorList>
            <person name="King R."/>
        </authorList>
    </citation>
    <scope>NUCLEOTIDE SEQUENCE</scope>
</reference>
<gene>
    <name evidence="2" type="ORF">DIATSA_LOCUS9080</name>
</gene>
<name>A0A9N9WEE9_9NEOP</name>
<dbReference type="Proteomes" id="UP001153714">
    <property type="component" value="Chromosome 3"/>
</dbReference>
<evidence type="ECO:0000313" key="3">
    <source>
        <dbReference type="Proteomes" id="UP001153714"/>
    </source>
</evidence>
<reference evidence="2" key="2">
    <citation type="submission" date="2022-10" db="EMBL/GenBank/DDBJ databases">
        <authorList>
            <consortium name="ENA_rothamsted_submissions"/>
            <consortium name="culmorum"/>
            <person name="King R."/>
        </authorList>
    </citation>
    <scope>NUCLEOTIDE SEQUENCE</scope>
</reference>